<dbReference type="SUPFAM" id="SSF53623">
    <property type="entry name" value="MurD-like peptide ligases, catalytic domain"/>
    <property type="match status" value="1"/>
</dbReference>
<dbReference type="Pfam" id="PF08353">
    <property type="entry name" value="MurT_C"/>
    <property type="match status" value="1"/>
</dbReference>
<evidence type="ECO:0000259" key="2">
    <source>
        <dbReference type="Pfam" id="PF08245"/>
    </source>
</evidence>
<dbReference type="GO" id="GO:0140282">
    <property type="term" value="F:carbon-nitrogen ligase activity on lipid II"/>
    <property type="evidence" value="ECO:0007669"/>
    <property type="project" value="UniProtKB-UniRule"/>
</dbReference>
<comment type="catalytic activity">
    <reaction evidence="1">
        <text>beta-D-GlcNAc-(1-&gt;4)-Mur2Ac(oyl-L-Ala-gamma-D-O-P-Glu-L-Lys-D-Ala-D-Ala)-di-trans,octa-cis-undecaprenyl diphosphate + NH4(+) = beta-D-GlcNAc-(1-&gt;4)-Mur2Ac(oyl-L-Ala-D-isoglutaminyl-L-Lys-D-Ala-D-Ala)-di-trans,octa-cis-undecaprenyl diphosphate + phosphate + H(+)</text>
        <dbReference type="Rhea" id="RHEA:57932"/>
        <dbReference type="ChEBI" id="CHEBI:15378"/>
        <dbReference type="ChEBI" id="CHEBI:28938"/>
        <dbReference type="ChEBI" id="CHEBI:43474"/>
        <dbReference type="ChEBI" id="CHEBI:62233"/>
        <dbReference type="ChEBI" id="CHEBI:143132"/>
    </reaction>
</comment>
<reference evidence="4 5" key="1">
    <citation type="submission" date="2020-08" db="EMBL/GenBank/DDBJ databases">
        <title>Sequencing the genomes of 1000 actinobacteria strains.</title>
        <authorList>
            <person name="Klenk H.-P."/>
        </authorList>
    </citation>
    <scope>NUCLEOTIDE SEQUENCE [LARGE SCALE GENOMIC DNA]</scope>
    <source>
        <strain evidence="4 5">DSM 105784</strain>
    </source>
</reference>
<dbReference type="EMBL" id="JACHMJ010000001">
    <property type="protein sequence ID" value="MBB5843272.1"/>
    <property type="molecule type" value="Genomic_DNA"/>
</dbReference>
<keyword evidence="1" id="KW-0067">ATP-binding</keyword>
<sequence>MRTAAGILLGRAARWATRLRGGGSAVPGRVLLTVSPNALERAVERMPLGVVFVSGSNGKSTTTNMLVGILRAHGVDVFSNPSGGNLPQGIASALLASVPLDGRLREQIAVLEVDEAYGVNLAKVLRPSSVLLLNVQIDQLNRFFEPDRVVKMLATIAGAADAHVVVNANDDNLVAVAAALTGAAEVSYFGVDPALLSGSPNGLANAEVYSALGTSPTDAAAPVPSVVVERLSGIDASLTVAGANVDVRLPARGLHYAVDVAGAAAMAERLLGESFRPELVASAMLSLDTVYGRGEVLSYNGEDIEVIMMKNPPSLQLNLDYLEEAPEQLFVAVDEGTPDPSWMYDTDFSHIDHVDIVSGTKAWQLATRFGYGEIAVGRVVPELKPALEAFLALPKPGRGTKTMIVNYEQMMLIRKLLGFLELENAP</sequence>
<evidence type="ECO:0000313" key="4">
    <source>
        <dbReference type="EMBL" id="MBB5843272.1"/>
    </source>
</evidence>
<dbReference type="GO" id="GO:0005524">
    <property type="term" value="F:ATP binding"/>
    <property type="evidence" value="ECO:0007669"/>
    <property type="project" value="UniProtKB-UniRule"/>
</dbReference>
<feature type="domain" description="Mur ligase central" evidence="2">
    <location>
        <begin position="53"/>
        <end position="190"/>
    </location>
</feature>
<comment type="caution">
    <text evidence="1">Lacks conserved residue(s) required for the propagation of feature annotation.</text>
</comment>
<organism evidence="4 5">
    <name type="scientific">Conyzicola lurida</name>
    <dbReference type="NCBI Taxonomy" id="1172621"/>
    <lineage>
        <taxon>Bacteria</taxon>
        <taxon>Bacillati</taxon>
        <taxon>Actinomycetota</taxon>
        <taxon>Actinomycetes</taxon>
        <taxon>Micrococcales</taxon>
        <taxon>Microbacteriaceae</taxon>
        <taxon>Conyzicola</taxon>
    </lineage>
</organism>
<dbReference type="InterPro" id="IPR013564">
    <property type="entry name" value="MurT_C"/>
</dbReference>
<feature type="domain" description="Lipid II isoglutaminyl synthase (glutamine-hydrolyzing) subunit MurT C-terminal" evidence="3">
    <location>
        <begin position="309"/>
        <end position="407"/>
    </location>
</feature>
<comment type="pathway">
    <text evidence="1">Cell wall biogenesis; peptidoglycan biosynthesis.</text>
</comment>
<comment type="function">
    <text evidence="1">The lipid II isoglutaminyl synthase complex catalyzes the formation of alpha-D-isoglutamine in the cell wall lipid II stem peptide. The MurT subunit catalyzes the ATP-dependent amidation of D-glutamate residue of lipid II, converting it to an isoglutamine residue.</text>
</comment>
<dbReference type="InterPro" id="IPR013221">
    <property type="entry name" value="Mur_ligase_cen"/>
</dbReference>
<dbReference type="EC" id="6.3.5.13" evidence="1"/>
<proteinExistence type="inferred from homology"/>
<dbReference type="Proteomes" id="UP000536685">
    <property type="component" value="Unassembled WGS sequence"/>
</dbReference>
<dbReference type="GO" id="GO:0008360">
    <property type="term" value="P:regulation of cell shape"/>
    <property type="evidence" value="ECO:0007669"/>
    <property type="project" value="UniProtKB-KW"/>
</dbReference>
<dbReference type="InterPro" id="IPR043703">
    <property type="entry name" value="Lipid_II_synth_MurT"/>
</dbReference>
<dbReference type="RefSeq" id="WP_184235721.1">
    <property type="nucleotide sequence ID" value="NZ_JACHMJ010000001.1"/>
</dbReference>
<dbReference type="GO" id="GO:0071555">
    <property type="term" value="P:cell wall organization"/>
    <property type="evidence" value="ECO:0007669"/>
    <property type="project" value="UniProtKB-KW"/>
</dbReference>
<accession>A0A841AMU8</accession>
<dbReference type="GO" id="GO:0016881">
    <property type="term" value="F:acid-amino acid ligase activity"/>
    <property type="evidence" value="ECO:0007669"/>
    <property type="project" value="InterPro"/>
</dbReference>
<name>A0A841AMU8_9MICO</name>
<protein>
    <recommendedName>
        <fullName evidence="1">Lipid II isoglutaminyl synthase (glutamine-hydrolyzing) subunit MurT</fullName>
        <ecNumber evidence="1">6.3.5.13</ecNumber>
    </recommendedName>
</protein>
<keyword evidence="5" id="KW-1185">Reference proteome</keyword>
<dbReference type="PANTHER" id="PTHR23135">
    <property type="entry name" value="MUR LIGASE FAMILY MEMBER"/>
    <property type="match status" value="1"/>
</dbReference>
<keyword evidence="1" id="KW-0436">Ligase</keyword>
<comment type="catalytic activity">
    <reaction evidence="1">
        <text>beta-D-GlcNAc-(1-&gt;4)-Mur2Ac(oyl-L-Ala-gamma-D-Glu-L-Lys-D-Ala-D-Ala)-di-trans,octa-cis-undecaprenyl diphosphate + L-glutamine + ATP + H2O = beta-D-GlcNAc-(1-&gt;4)-Mur2Ac(oyl-L-Ala-D-isoglutaminyl-L-Lys-D-Ala-D-Ala)-di-trans,octa-cis-undecaprenyl diphosphate + L-glutamate + ADP + phosphate + H(+)</text>
        <dbReference type="Rhea" id="RHEA:57928"/>
        <dbReference type="ChEBI" id="CHEBI:15377"/>
        <dbReference type="ChEBI" id="CHEBI:15378"/>
        <dbReference type="ChEBI" id="CHEBI:29985"/>
        <dbReference type="ChEBI" id="CHEBI:30616"/>
        <dbReference type="ChEBI" id="CHEBI:43474"/>
        <dbReference type="ChEBI" id="CHEBI:58359"/>
        <dbReference type="ChEBI" id="CHEBI:60033"/>
        <dbReference type="ChEBI" id="CHEBI:62233"/>
        <dbReference type="ChEBI" id="CHEBI:456216"/>
        <dbReference type="EC" id="6.3.5.13"/>
    </reaction>
</comment>
<keyword evidence="1" id="KW-0133">Cell shape</keyword>
<comment type="subunit">
    <text evidence="1">Forms a heterodimer with GatD.</text>
</comment>
<gene>
    <name evidence="1" type="primary">murT</name>
    <name evidence="4" type="ORF">HD599_001595</name>
</gene>
<comment type="catalytic activity">
    <reaction evidence="1">
        <text>beta-D-GlcNAc-(1-&gt;4)-Mur2Ac(oyl-L-Ala-gamma-D-Glu-L-Lys-D-Ala-D-Ala)-di-trans,octa-cis-undecaprenyl diphosphate + ATP = beta-D-GlcNAc-(1-&gt;4)-Mur2Ac(oyl-L-Ala-gamma-D-O-P-Glu-L-Lys-D-Ala-D-Ala)-di-trans,octa-cis-undecaprenyl diphosphate + ADP</text>
        <dbReference type="Rhea" id="RHEA:59488"/>
        <dbReference type="ChEBI" id="CHEBI:30616"/>
        <dbReference type="ChEBI" id="CHEBI:60033"/>
        <dbReference type="ChEBI" id="CHEBI:143132"/>
        <dbReference type="ChEBI" id="CHEBI:456216"/>
    </reaction>
</comment>
<keyword evidence="1" id="KW-0479">Metal-binding</keyword>
<keyword evidence="1" id="KW-0573">Peptidoglycan synthesis</keyword>
<dbReference type="GO" id="GO:0046872">
    <property type="term" value="F:metal ion binding"/>
    <property type="evidence" value="ECO:0007669"/>
    <property type="project" value="UniProtKB-KW"/>
</dbReference>
<dbReference type="HAMAP" id="MF_02214">
    <property type="entry name" value="Lipid_II_synth_MurT"/>
    <property type="match status" value="1"/>
</dbReference>
<dbReference type="GO" id="GO:0009252">
    <property type="term" value="P:peptidoglycan biosynthetic process"/>
    <property type="evidence" value="ECO:0007669"/>
    <property type="project" value="UniProtKB-UniRule"/>
</dbReference>
<dbReference type="Gene3D" id="3.40.1190.10">
    <property type="entry name" value="Mur-like, catalytic domain"/>
    <property type="match status" value="1"/>
</dbReference>
<dbReference type="Pfam" id="PF08245">
    <property type="entry name" value="Mur_ligase_M"/>
    <property type="match status" value="1"/>
</dbReference>
<evidence type="ECO:0000259" key="3">
    <source>
        <dbReference type="Pfam" id="PF08353"/>
    </source>
</evidence>
<comment type="similarity">
    <text evidence="1">Belongs to the MurCDEF family. MurT subfamily.</text>
</comment>
<comment type="caution">
    <text evidence="4">The sequence shown here is derived from an EMBL/GenBank/DDBJ whole genome shotgun (WGS) entry which is preliminary data.</text>
</comment>
<dbReference type="UniPathway" id="UPA00219"/>
<keyword evidence="1" id="KW-0961">Cell wall biogenesis/degradation</keyword>
<dbReference type="InterPro" id="IPR036565">
    <property type="entry name" value="Mur-like_cat_sf"/>
</dbReference>
<keyword evidence="1" id="KW-0547">Nucleotide-binding</keyword>
<dbReference type="PANTHER" id="PTHR23135:SF7">
    <property type="entry name" value="LIPID II ISOGLUTAMINYL SYNTHASE (GLUTAMINE-HYDROLYZING) SUBUNIT MURT"/>
    <property type="match status" value="1"/>
</dbReference>
<evidence type="ECO:0000313" key="5">
    <source>
        <dbReference type="Proteomes" id="UP000536685"/>
    </source>
</evidence>
<dbReference type="AlphaFoldDB" id="A0A841AMU8"/>
<evidence type="ECO:0000256" key="1">
    <source>
        <dbReference type="HAMAP-Rule" id="MF_02214"/>
    </source>
</evidence>